<dbReference type="InterPro" id="IPR029033">
    <property type="entry name" value="His_PPase_superfam"/>
</dbReference>
<dbReference type="SMART" id="SM00855">
    <property type="entry name" value="PGAM"/>
    <property type="match status" value="1"/>
</dbReference>
<feature type="signal peptide" evidence="1">
    <location>
        <begin position="1"/>
        <end position="20"/>
    </location>
</feature>
<organism evidence="2 3">
    <name type="scientific">Aspergillus ochraceoroseus IBT 24754</name>
    <dbReference type="NCBI Taxonomy" id="1392256"/>
    <lineage>
        <taxon>Eukaryota</taxon>
        <taxon>Fungi</taxon>
        <taxon>Dikarya</taxon>
        <taxon>Ascomycota</taxon>
        <taxon>Pezizomycotina</taxon>
        <taxon>Eurotiomycetes</taxon>
        <taxon>Eurotiomycetidae</taxon>
        <taxon>Eurotiales</taxon>
        <taxon>Aspergillaceae</taxon>
        <taxon>Aspergillus</taxon>
        <taxon>Aspergillus subgen. Nidulantes</taxon>
    </lineage>
</organism>
<proteinExistence type="predicted"/>
<protein>
    <recommendedName>
        <fullName evidence="4">GPI anchored protein</fullName>
    </recommendedName>
</protein>
<dbReference type="Proteomes" id="UP000244073">
    <property type="component" value="Unassembled WGS sequence"/>
</dbReference>
<evidence type="ECO:0008006" key="4">
    <source>
        <dbReference type="Google" id="ProtNLM"/>
    </source>
</evidence>
<dbReference type="CDD" id="cd07067">
    <property type="entry name" value="HP_PGM_like"/>
    <property type="match status" value="1"/>
</dbReference>
<dbReference type="PANTHER" id="PTHR48100:SF32">
    <property type="entry name" value="ANCHORED PROTEIN, PUTATIVE (AFU_ORTHOLOGUE AFUA_1G10590)-RELATED"/>
    <property type="match status" value="1"/>
</dbReference>
<dbReference type="Gene3D" id="3.40.50.1240">
    <property type="entry name" value="Phosphoglycerate mutase-like"/>
    <property type="match status" value="1"/>
</dbReference>
<dbReference type="InterPro" id="IPR013078">
    <property type="entry name" value="His_Pase_superF_clade-1"/>
</dbReference>
<dbReference type="EMBL" id="MSFN02000002">
    <property type="protein sequence ID" value="PTU22551.1"/>
    <property type="molecule type" value="Genomic_DNA"/>
</dbReference>
<sequence>MKFATVGVSTVLGLAAAAQASPSSSSYTNFTVMHGYFLQDEESTNPSTFDYTQENFGLINRTYEVDEVKQHHNHKEHKDLTQWERFYKQVKYLNEKAADNVEYKVFFFGRHGEGYHNAAQSYYGTPAWNCYWSLLTGNATTSWADADLTPAGVSQALVAHDFWASQIETQKIHLPDSYFVSPLTRTLRTANLTFAGLPFKQEHAAKFVPVVKELIREEISLHTCDHRRSKSYIQALFPEWEIEQGFTEDDELWNGVTGETDEAQDLRSRTALDSFFFLAPKEESKKEDKEKKKHQGSTGLYVSVTSHSGEISSMLRVLGHRSFSLRTGAVIPVLVKAEKIRQVMPTTTAPWAVSAHCTAPPVTSLASCVCQSSAAPVTTMLS</sequence>
<dbReference type="PANTHER" id="PTHR48100">
    <property type="entry name" value="BROAD-SPECIFICITY PHOSPHATASE YOR283W-RELATED"/>
    <property type="match status" value="1"/>
</dbReference>
<reference evidence="2 3" key="1">
    <citation type="journal article" date="2018" name="Proc. Natl. Acad. Sci. U.S.A.">
        <title>Linking secondary metabolites to gene clusters through genome sequencing of six diverse Aspergillus species.</title>
        <authorList>
            <person name="Kaerboelling I."/>
            <person name="Vesth T.C."/>
            <person name="Frisvad J.C."/>
            <person name="Nybo J.L."/>
            <person name="Theobald S."/>
            <person name="Kuo A."/>
            <person name="Bowyer P."/>
            <person name="Matsuda Y."/>
            <person name="Mondo S."/>
            <person name="Lyhne E.K."/>
            <person name="Kogle M.E."/>
            <person name="Clum A."/>
            <person name="Lipzen A."/>
            <person name="Salamov A."/>
            <person name="Ngan C.Y."/>
            <person name="Daum C."/>
            <person name="Chiniquy J."/>
            <person name="Barry K."/>
            <person name="LaButti K."/>
            <person name="Haridas S."/>
            <person name="Simmons B.A."/>
            <person name="Magnuson J.K."/>
            <person name="Mortensen U.H."/>
            <person name="Larsen T.O."/>
            <person name="Grigoriev I.V."/>
            <person name="Baker S.E."/>
            <person name="Andersen M.R."/>
        </authorList>
    </citation>
    <scope>NUCLEOTIDE SEQUENCE [LARGE SCALE GENOMIC DNA]</scope>
    <source>
        <strain evidence="2 3">IBT 24754</strain>
    </source>
</reference>
<feature type="chain" id="PRO_5015735308" description="GPI anchored protein" evidence="1">
    <location>
        <begin position="21"/>
        <end position="382"/>
    </location>
</feature>
<evidence type="ECO:0000256" key="1">
    <source>
        <dbReference type="SAM" id="SignalP"/>
    </source>
</evidence>
<dbReference type="VEuPathDB" id="FungiDB:P175DRAFT_0137227"/>
<dbReference type="GeneID" id="63809292"/>
<dbReference type="GO" id="GO:0016791">
    <property type="term" value="F:phosphatase activity"/>
    <property type="evidence" value="ECO:0007669"/>
    <property type="project" value="TreeGrafter"/>
</dbReference>
<gene>
    <name evidence="2" type="ORF">P175DRAFT_0137227</name>
</gene>
<accession>A0A2T5M1Z6</accession>
<dbReference type="OrthoDB" id="496981at2759"/>
<evidence type="ECO:0000313" key="2">
    <source>
        <dbReference type="EMBL" id="PTU22551.1"/>
    </source>
</evidence>
<evidence type="ECO:0000313" key="3">
    <source>
        <dbReference type="Proteomes" id="UP000244073"/>
    </source>
</evidence>
<comment type="caution">
    <text evidence="2">The sequence shown here is derived from an EMBL/GenBank/DDBJ whole genome shotgun (WGS) entry which is preliminary data.</text>
</comment>
<keyword evidence="1" id="KW-0732">Signal</keyword>
<dbReference type="SUPFAM" id="SSF53254">
    <property type="entry name" value="Phosphoglycerate mutase-like"/>
    <property type="match status" value="1"/>
</dbReference>
<dbReference type="Pfam" id="PF00300">
    <property type="entry name" value="His_Phos_1"/>
    <property type="match status" value="1"/>
</dbReference>
<name>A0A2T5M1Z6_9EURO</name>
<dbReference type="GO" id="GO:0005737">
    <property type="term" value="C:cytoplasm"/>
    <property type="evidence" value="ECO:0007669"/>
    <property type="project" value="TreeGrafter"/>
</dbReference>
<dbReference type="InterPro" id="IPR050275">
    <property type="entry name" value="PGM_Phosphatase"/>
</dbReference>
<dbReference type="RefSeq" id="XP_040753943.1">
    <property type="nucleotide sequence ID" value="XM_040892410.1"/>
</dbReference>
<dbReference type="AlphaFoldDB" id="A0A2T5M1Z6"/>